<dbReference type="KEGG" id="amog:QRX60_03550"/>
<gene>
    <name evidence="1" type="ORF">QRX60_03550</name>
</gene>
<protein>
    <submittedName>
        <fullName evidence="1">Uncharacterized protein</fullName>
    </submittedName>
</protein>
<sequence>MISSSATVTAQVGSGIDPSLLDDAIERGRAACALYPVGTLDISVRRTGHPAMPDAVLADIRASMRGRRFRSRAVASTFDSALDHALERLAEQLDRHATPTAV</sequence>
<proteinExistence type="predicted"/>
<dbReference type="EMBL" id="CP127295">
    <property type="protein sequence ID" value="WIY02958.1"/>
    <property type="molecule type" value="Genomic_DNA"/>
</dbReference>
<dbReference type="RefSeq" id="WP_285999360.1">
    <property type="nucleotide sequence ID" value="NZ_CP127295.1"/>
</dbReference>
<evidence type="ECO:0000313" key="1">
    <source>
        <dbReference type="EMBL" id="WIY02958.1"/>
    </source>
</evidence>
<accession>A0A9Y2NKM3</accession>
<dbReference type="Proteomes" id="UP001239397">
    <property type="component" value="Chromosome"/>
</dbReference>
<dbReference type="AlphaFoldDB" id="A0A9Y2NKM3"/>
<evidence type="ECO:0000313" key="2">
    <source>
        <dbReference type="Proteomes" id="UP001239397"/>
    </source>
</evidence>
<reference evidence="1 2" key="1">
    <citation type="submission" date="2023-06" db="EMBL/GenBank/DDBJ databases">
        <authorList>
            <person name="Oyuntsetseg B."/>
            <person name="Kim S.B."/>
        </authorList>
    </citation>
    <scope>NUCLEOTIDE SEQUENCE [LARGE SCALE GENOMIC DNA]</scope>
    <source>
        <strain evidence="1 2">4-36</strain>
    </source>
</reference>
<name>A0A9Y2NKM3_9PSEU</name>
<dbReference type="InterPro" id="IPR036567">
    <property type="entry name" value="RHF-like"/>
</dbReference>
<dbReference type="SUPFAM" id="SSF69754">
    <property type="entry name" value="Ribosome binding protein Y (YfiA homologue)"/>
    <property type="match status" value="1"/>
</dbReference>
<keyword evidence="2" id="KW-1185">Reference proteome</keyword>
<organism evidence="1 2">
    <name type="scientific">Amycolatopsis mongoliensis</name>
    <dbReference type="NCBI Taxonomy" id="715475"/>
    <lineage>
        <taxon>Bacteria</taxon>
        <taxon>Bacillati</taxon>
        <taxon>Actinomycetota</taxon>
        <taxon>Actinomycetes</taxon>
        <taxon>Pseudonocardiales</taxon>
        <taxon>Pseudonocardiaceae</taxon>
        <taxon>Amycolatopsis</taxon>
    </lineage>
</organism>